<accession>A0A3M7T6C3</accession>
<evidence type="ECO:0000313" key="1">
    <source>
        <dbReference type="EMBL" id="RNA43535.1"/>
    </source>
</evidence>
<comment type="caution">
    <text evidence="1">The sequence shown here is derived from an EMBL/GenBank/DDBJ whole genome shotgun (WGS) entry which is preliminary data.</text>
</comment>
<protein>
    <submittedName>
        <fullName evidence="1">Uncharacterized protein</fullName>
    </submittedName>
</protein>
<reference evidence="1 2" key="1">
    <citation type="journal article" date="2018" name="Sci. Rep.">
        <title>Genomic signatures of local adaptation to the degree of environmental predictability in rotifers.</title>
        <authorList>
            <person name="Franch-Gras L."/>
            <person name="Hahn C."/>
            <person name="Garcia-Roger E.M."/>
            <person name="Carmona M.J."/>
            <person name="Serra M."/>
            <person name="Gomez A."/>
        </authorList>
    </citation>
    <scope>NUCLEOTIDE SEQUENCE [LARGE SCALE GENOMIC DNA]</scope>
    <source>
        <strain evidence="1">HYR1</strain>
    </source>
</reference>
<sequence>MRYSCTCFLQSSEISSLLIKKKRTNYQYSLLFKGNQIKIDFQYQIDLLNKKYLWSKLKHSFPLVMRLINEYQACFVSNFLEVRIHKRTIKFVILSKIELILFLIFSSPSHIELGFMQPFERVNRIKKILVYLFKKNMNKKKLETIL</sequence>
<dbReference type="AlphaFoldDB" id="A0A3M7T6C3"/>
<name>A0A3M7T6C3_BRAPC</name>
<evidence type="ECO:0000313" key="2">
    <source>
        <dbReference type="Proteomes" id="UP000276133"/>
    </source>
</evidence>
<organism evidence="1 2">
    <name type="scientific">Brachionus plicatilis</name>
    <name type="common">Marine rotifer</name>
    <name type="synonym">Brachionus muelleri</name>
    <dbReference type="NCBI Taxonomy" id="10195"/>
    <lineage>
        <taxon>Eukaryota</taxon>
        <taxon>Metazoa</taxon>
        <taxon>Spiralia</taxon>
        <taxon>Gnathifera</taxon>
        <taxon>Rotifera</taxon>
        <taxon>Eurotatoria</taxon>
        <taxon>Monogononta</taxon>
        <taxon>Pseudotrocha</taxon>
        <taxon>Ploima</taxon>
        <taxon>Brachionidae</taxon>
        <taxon>Brachionus</taxon>
    </lineage>
</organism>
<proteinExistence type="predicted"/>
<dbReference type="Proteomes" id="UP000276133">
    <property type="component" value="Unassembled WGS sequence"/>
</dbReference>
<dbReference type="EMBL" id="REGN01000215">
    <property type="protein sequence ID" value="RNA43535.1"/>
    <property type="molecule type" value="Genomic_DNA"/>
</dbReference>
<keyword evidence="2" id="KW-1185">Reference proteome</keyword>
<gene>
    <name evidence="1" type="ORF">BpHYR1_044645</name>
</gene>